<dbReference type="InterPro" id="IPR005846">
    <property type="entry name" value="A-D-PHexomutase_a/b/a-III"/>
</dbReference>
<dbReference type="InterPro" id="IPR016055">
    <property type="entry name" value="A-D-PHexomutase_a/b/a-I/II/III"/>
</dbReference>
<dbReference type="PROSITE" id="PS00710">
    <property type="entry name" value="PGM_PMM"/>
    <property type="match status" value="1"/>
</dbReference>
<dbReference type="Pfam" id="PF00408">
    <property type="entry name" value="PGM_PMM_IV"/>
    <property type="match status" value="1"/>
</dbReference>
<dbReference type="Pfam" id="PF02878">
    <property type="entry name" value="PGM_PMM_I"/>
    <property type="match status" value="1"/>
</dbReference>
<dbReference type="GO" id="GO:0006166">
    <property type="term" value="P:purine ribonucleoside salvage"/>
    <property type="evidence" value="ECO:0007669"/>
    <property type="project" value="TreeGrafter"/>
</dbReference>
<evidence type="ECO:0000259" key="8">
    <source>
        <dbReference type="Pfam" id="PF00408"/>
    </source>
</evidence>
<accession>A0A502ECJ4</accession>
<proteinExistence type="inferred from homology"/>
<feature type="domain" description="Alpha-D-phosphohexomutase alpha/beta/alpha" evidence="10">
    <location>
        <begin position="162"/>
        <end position="257"/>
    </location>
</feature>
<dbReference type="Gene3D" id="3.40.120.10">
    <property type="entry name" value="Alpha-D-Glucose-1,6-Bisphosphate, subunit A, domain 3"/>
    <property type="match status" value="3"/>
</dbReference>
<evidence type="ECO:0000256" key="4">
    <source>
        <dbReference type="ARBA" id="ARBA00022723"/>
    </source>
</evidence>
<dbReference type="GO" id="GO:0005975">
    <property type="term" value="P:carbohydrate metabolic process"/>
    <property type="evidence" value="ECO:0007669"/>
    <property type="project" value="InterPro"/>
</dbReference>
<dbReference type="PANTHER" id="PTHR45745:SF1">
    <property type="entry name" value="PHOSPHOGLUCOMUTASE 2B-RELATED"/>
    <property type="match status" value="1"/>
</dbReference>
<reference evidence="12 13" key="1">
    <citation type="journal article" date="2019" name="Environ. Microbiol.">
        <title>Species interactions and distinct microbial communities in high Arctic permafrost affected cryosols are associated with the CH4 and CO2 gas fluxes.</title>
        <authorList>
            <person name="Altshuler I."/>
            <person name="Hamel J."/>
            <person name="Turney S."/>
            <person name="Magnuson E."/>
            <person name="Levesque R."/>
            <person name="Greer C."/>
            <person name="Whyte L.G."/>
        </authorList>
    </citation>
    <scope>NUCLEOTIDE SEQUENCE [LARGE SCALE GENOMIC DNA]</scope>
    <source>
        <strain evidence="12 13">S5.20</strain>
    </source>
</reference>
<feature type="domain" description="Alpha-D-phosphohexomutase alpha/beta/alpha" evidence="11">
    <location>
        <begin position="270"/>
        <end position="388"/>
    </location>
</feature>
<protein>
    <submittedName>
        <fullName evidence="12">Phospho-sugar mutase</fullName>
    </submittedName>
</protein>
<dbReference type="InterPro" id="IPR005841">
    <property type="entry name" value="Alpha-D-phosphohexomutase_SF"/>
</dbReference>
<evidence type="ECO:0000256" key="7">
    <source>
        <dbReference type="RuleBase" id="RU004326"/>
    </source>
</evidence>
<dbReference type="InterPro" id="IPR005843">
    <property type="entry name" value="A-D-PHexomutase_C"/>
</dbReference>
<gene>
    <name evidence="12" type="ORF">EAH80_13905</name>
</gene>
<sequence length="507" mass="53118">MTDSPLTFGTAGLRGPMRPGRGGINVETVTAATWALAKVLKDRSLGGSTLVVGRDARHHSDDFALATAEVLAAEGFSVILLPDPAPTPVVAFAVRRMGATAGVQITASHNPPADNGYKVYLEGGLQIVPPTDRDIEAAMAIAPTDIARIEVEAANTDLIGDYVRRVAEVRRATGDVRIALTPMHGVGGEPALLALREAGFTDVHIVAEQYAPNPDFPTAPFPNPEEAGATDLLMALAAKVDADIAIALDPDADRCAVGIPTPSGWRMLSGDETGWLLGDYVLSQIEPGDVMASCVVASTVVSSRMLAAIAAAHGAQHVETLTGFKWLARADADLPGSTLVYAYEEAIGHCVDPSAVRDKDGISAAVLACDLVSVLRGEERTVPDALDELARRHGVHLTAALSTRADATTMSGLRAHPPTWLAGFAMTLDDLSTKLGRDSTDAVILTGGDVGSSVRVVVRPSGTEPKVKWYFEVRCAPSDDLTADRARAASLMTDLRSATERSAAIAE</sequence>
<dbReference type="InterPro" id="IPR005845">
    <property type="entry name" value="A-D-PHexomutase_a/b/a-II"/>
</dbReference>
<keyword evidence="3" id="KW-0597">Phosphoprotein</keyword>
<comment type="similarity">
    <text evidence="2 7">Belongs to the phosphohexose mutase family.</text>
</comment>
<keyword evidence="4 7" id="KW-0479">Metal-binding</keyword>
<dbReference type="InterPro" id="IPR005844">
    <property type="entry name" value="A-D-PHexomutase_a/b/a-I"/>
</dbReference>
<dbReference type="EMBL" id="RCZG01000004">
    <property type="protein sequence ID" value="TPG34739.1"/>
    <property type="molecule type" value="Genomic_DNA"/>
</dbReference>
<name>A0A502ECJ4_9MYCO</name>
<dbReference type="AlphaFoldDB" id="A0A502ECJ4"/>
<dbReference type="PRINTS" id="PR00509">
    <property type="entry name" value="PGMPMM"/>
</dbReference>
<keyword evidence="13" id="KW-1185">Reference proteome</keyword>
<dbReference type="InterPro" id="IPR016066">
    <property type="entry name" value="A-D-PHexomutase_CS"/>
</dbReference>
<dbReference type="RefSeq" id="WP_140691620.1">
    <property type="nucleotide sequence ID" value="NZ_RCZG01000004.1"/>
</dbReference>
<dbReference type="Pfam" id="PF02879">
    <property type="entry name" value="PGM_PMM_II"/>
    <property type="match status" value="1"/>
</dbReference>
<organism evidence="12 13">
    <name type="scientific">Mycolicibacterium hodleri</name>
    <dbReference type="NCBI Taxonomy" id="49897"/>
    <lineage>
        <taxon>Bacteria</taxon>
        <taxon>Bacillati</taxon>
        <taxon>Actinomycetota</taxon>
        <taxon>Actinomycetes</taxon>
        <taxon>Mycobacteriales</taxon>
        <taxon>Mycobacteriaceae</taxon>
        <taxon>Mycolicibacterium</taxon>
    </lineage>
</organism>
<dbReference type="GO" id="GO:0000287">
    <property type="term" value="F:magnesium ion binding"/>
    <property type="evidence" value="ECO:0007669"/>
    <property type="project" value="InterPro"/>
</dbReference>
<dbReference type="CDD" id="cd05799">
    <property type="entry name" value="PGM2"/>
    <property type="match status" value="1"/>
</dbReference>
<dbReference type="Proteomes" id="UP000320095">
    <property type="component" value="Unassembled WGS sequence"/>
</dbReference>
<dbReference type="OrthoDB" id="9806956at2"/>
<evidence type="ECO:0000256" key="6">
    <source>
        <dbReference type="ARBA" id="ARBA00023235"/>
    </source>
</evidence>
<evidence type="ECO:0000313" key="13">
    <source>
        <dbReference type="Proteomes" id="UP000320095"/>
    </source>
</evidence>
<dbReference type="Pfam" id="PF02880">
    <property type="entry name" value="PGM_PMM_III"/>
    <property type="match status" value="1"/>
</dbReference>
<evidence type="ECO:0000259" key="9">
    <source>
        <dbReference type="Pfam" id="PF02878"/>
    </source>
</evidence>
<evidence type="ECO:0000256" key="2">
    <source>
        <dbReference type="ARBA" id="ARBA00010231"/>
    </source>
</evidence>
<dbReference type="PANTHER" id="PTHR45745">
    <property type="entry name" value="PHOSPHOMANNOMUTASE 45A"/>
    <property type="match status" value="1"/>
</dbReference>
<evidence type="ECO:0000259" key="10">
    <source>
        <dbReference type="Pfam" id="PF02879"/>
    </source>
</evidence>
<dbReference type="GO" id="GO:0008973">
    <property type="term" value="F:phosphopentomutase activity"/>
    <property type="evidence" value="ECO:0007669"/>
    <property type="project" value="TreeGrafter"/>
</dbReference>
<comment type="caution">
    <text evidence="12">The sequence shown here is derived from an EMBL/GenBank/DDBJ whole genome shotgun (WGS) entry which is preliminary data.</text>
</comment>
<dbReference type="SUPFAM" id="SSF53738">
    <property type="entry name" value="Phosphoglucomutase, first 3 domains"/>
    <property type="match status" value="3"/>
</dbReference>
<keyword evidence="5 7" id="KW-0460">Magnesium</keyword>
<evidence type="ECO:0000259" key="11">
    <source>
        <dbReference type="Pfam" id="PF02880"/>
    </source>
</evidence>
<feature type="domain" description="Alpha-D-phosphohexomutase C-terminal" evidence="8">
    <location>
        <begin position="453"/>
        <end position="474"/>
    </location>
</feature>
<dbReference type="SUPFAM" id="SSF55957">
    <property type="entry name" value="Phosphoglucomutase, C-terminal domain"/>
    <property type="match status" value="1"/>
</dbReference>
<dbReference type="InterPro" id="IPR036900">
    <property type="entry name" value="A-D-PHexomutase_C_sf"/>
</dbReference>
<keyword evidence="6" id="KW-0413">Isomerase</keyword>
<feature type="domain" description="Alpha-D-phosphohexomutase alpha/beta/alpha" evidence="9">
    <location>
        <begin position="7"/>
        <end position="139"/>
    </location>
</feature>
<evidence type="ECO:0000256" key="5">
    <source>
        <dbReference type="ARBA" id="ARBA00022842"/>
    </source>
</evidence>
<comment type="cofactor">
    <cofactor evidence="1">
        <name>Mg(2+)</name>
        <dbReference type="ChEBI" id="CHEBI:18420"/>
    </cofactor>
</comment>
<evidence type="ECO:0000256" key="3">
    <source>
        <dbReference type="ARBA" id="ARBA00022553"/>
    </source>
</evidence>
<evidence type="ECO:0000313" key="12">
    <source>
        <dbReference type="EMBL" id="TPG34739.1"/>
    </source>
</evidence>
<evidence type="ECO:0000256" key="1">
    <source>
        <dbReference type="ARBA" id="ARBA00001946"/>
    </source>
</evidence>